<accession>X1HE21</accession>
<keyword evidence="1" id="KW-0812">Transmembrane</keyword>
<comment type="caution">
    <text evidence="2">The sequence shown here is derived from an EMBL/GenBank/DDBJ whole genome shotgun (WGS) entry which is preliminary data.</text>
</comment>
<evidence type="ECO:0000313" key="2">
    <source>
        <dbReference type="EMBL" id="GAH67657.1"/>
    </source>
</evidence>
<keyword evidence="1" id="KW-0472">Membrane</keyword>
<feature type="transmembrane region" description="Helical" evidence="1">
    <location>
        <begin position="42"/>
        <end position="64"/>
    </location>
</feature>
<organism evidence="2">
    <name type="scientific">marine sediment metagenome</name>
    <dbReference type="NCBI Taxonomy" id="412755"/>
    <lineage>
        <taxon>unclassified sequences</taxon>
        <taxon>metagenomes</taxon>
        <taxon>ecological metagenomes</taxon>
    </lineage>
</organism>
<feature type="transmembrane region" description="Helical" evidence="1">
    <location>
        <begin position="76"/>
        <end position="91"/>
    </location>
</feature>
<dbReference type="AlphaFoldDB" id="X1HE21"/>
<evidence type="ECO:0000256" key="1">
    <source>
        <dbReference type="SAM" id="Phobius"/>
    </source>
</evidence>
<protein>
    <recommendedName>
        <fullName evidence="3">ABC-2 type transporter domain-containing protein</fullName>
    </recommendedName>
</protein>
<feature type="non-terminal residue" evidence="2">
    <location>
        <position position="92"/>
    </location>
</feature>
<dbReference type="EMBL" id="BARU01032142">
    <property type="protein sequence ID" value="GAH67657.1"/>
    <property type="molecule type" value="Genomic_DNA"/>
</dbReference>
<reference evidence="2" key="1">
    <citation type="journal article" date="2014" name="Front. Microbiol.">
        <title>High frequency of phylogenetically diverse reductive dehalogenase-homologous genes in deep subseafloor sedimentary metagenomes.</title>
        <authorList>
            <person name="Kawai M."/>
            <person name="Futagami T."/>
            <person name="Toyoda A."/>
            <person name="Takaki Y."/>
            <person name="Nishi S."/>
            <person name="Hori S."/>
            <person name="Arai W."/>
            <person name="Tsubouchi T."/>
            <person name="Morono Y."/>
            <person name="Uchiyama I."/>
            <person name="Ito T."/>
            <person name="Fujiyama A."/>
            <person name="Inagaki F."/>
            <person name="Takami H."/>
        </authorList>
    </citation>
    <scope>NUCLEOTIDE SEQUENCE</scope>
    <source>
        <strain evidence="2">Expedition CK06-06</strain>
    </source>
</reference>
<evidence type="ECO:0008006" key="3">
    <source>
        <dbReference type="Google" id="ProtNLM"/>
    </source>
</evidence>
<keyword evidence="1" id="KW-1133">Transmembrane helix</keyword>
<sequence length="92" mass="11043">MDKKIPKFGKILSRDSFKYHFSRIFAIAEKNVKIQLRFKFNLYYSIISPFLPIFMSFIVLLKFFDADVSIGKWDDINYLVFLFTAFNIELLR</sequence>
<proteinExistence type="predicted"/>
<gene>
    <name evidence="2" type="ORF">S03H2_50723</name>
</gene>
<name>X1HE21_9ZZZZ</name>